<evidence type="ECO:0000259" key="1">
    <source>
        <dbReference type="PROSITE" id="PS51186"/>
    </source>
</evidence>
<dbReference type="InterPro" id="IPR041496">
    <property type="entry name" value="YitH/HolE_GNAT"/>
</dbReference>
<sequence length="281" mass="30759">MSKELVVRRMEPREVDIAVAWAEQEGWNPGIHDAECFHAADPRGFFLAELDGEPIGCMSAVVYNDTFAFGGFYIIKPAFRGRGYGSRLFDAAMAHAAGRNIGGDGVVEMQEKYKERSGFTLAYRNIRFEGIGGGGEPPGLVDVADLPFEQVLAYDTAHFPAPRPAFLRAWLSQGDSIGRAVVRDDGTLAGYGVIRTCFNGYKIGPLFADTPADAETIFHGLMAFAPGECVYFDTPEPNTAAVDIARRHGMEQVFETARMYTRSVPDLPLHEIFGVTSFELG</sequence>
<accession>A0A498H043</accession>
<dbReference type="CDD" id="cd04301">
    <property type="entry name" value="NAT_SF"/>
    <property type="match status" value="1"/>
</dbReference>
<dbReference type="PANTHER" id="PTHR47237">
    <property type="entry name" value="SLL0310 PROTEIN"/>
    <property type="match status" value="1"/>
</dbReference>
<dbReference type="SUPFAM" id="SSF55729">
    <property type="entry name" value="Acyl-CoA N-acyltransferases (Nat)"/>
    <property type="match status" value="1"/>
</dbReference>
<name>A0A498H043_9EURY</name>
<dbReference type="Gene3D" id="3.40.630.90">
    <property type="match status" value="1"/>
</dbReference>
<dbReference type="PROSITE" id="PS51186">
    <property type="entry name" value="GNAT"/>
    <property type="match status" value="1"/>
</dbReference>
<evidence type="ECO:0000313" key="2">
    <source>
        <dbReference type="EMBL" id="RXE55226.1"/>
    </source>
</evidence>
<dbReference type="OrthoDB" id="38613at2157"/>
<dbReference type="EMBL" id="LHQS01000003">
    <property type="protein sequence ID" value="RXE55226.1"/>
    <property type="molecule type" value="Genomic_DNA"/>
</dbReference>
<dbReference type="InterPro" id="IPR000182">
    <property type="entry name" value="GNAT_dom"/>
</dbReference>
<feature type="domain" description="N-acetyltransferase" evidence="1">
    <location>
        <begin position="5"/>
        <end position="147"/>
    </location>
</feature>
<dbReference type="InterPro" id="IPR052729">
    <property type="entry name" value="Acyl/Acetyltrans_Enzymes"/>
</dbReference>
<dbReference type="Pfam" id="PF00583">
    <property type="entry name" value="Acetyltransf_1"/>
    <property type="match status" value="1"/>
</dbReference>
<dbReference type="GO" id="GO:0016747">
    <property type="term" value="F:acyltransferase activity, transferring groups other than amino-acyl groups"/>
    <property type="evidence" value="ECO:0007669"/>
    <property type="project" value="InterPro"/>
</dbReference>
<dbReference type="InterPro" id="IPR016181">
    <property type="entry name" value="Acyl_CoA_acyltransferase"/>
</dbReference>
<comment type="caution">
    <text evidence="2">The sequence shown here is derived from an EMBL/GenBank/DDBJ whole genome shotgun (WGS) entry which is preliminary data.</text>
</comment>
<reference evidence="2 3" key="1">
    <citation type="journal article" date="2015" name="Int. J. Syst. Evol. Microbiol.">
        <title>Methanoculleus taiwanensis sp. nov., a methanogen isolated from deep marine sediment at the deformation front area near Taiwan.</title>
        <authorList>
            <person name="Weng C.Y."/>
            <person name="Chen S.C."/>
            <person name="Lai M.C."/>
            <person name="Wu S.Y."/>
            <person name="Lin S."/>
            <person name="Yang T.F."/>
            <person name="Chen P.C."/>
        </authorList>
    </citation>
    <scope>NUCLEOTIDE SEQUENCE [LARGE SCALE GENOMIC DNA]</scope>
    <source>
        <strain evidence="2 3">CYW4</strain>
    </source>
</reference>
<proteinExistence type="predicted"/>
<dbReference type="Gene3D" id="3.40.630.30">
    <property type="match status" value="1"/>
</dbReference>
<gene>
    <name evidence="2" type="ORF">ABH15_10540</name>
</gene>
<protein>
    <recommendedName>
        <fullName evidence="1">N-acetyltransferase domain-containing protein</fullName>
    </recommendedName>
</protein>
<keyword evidence="3" id="KW-1185">Reference proteome</keyword>
<dbReference type="PANTHER" id="PTHR47237:SF1">
    <property type="entry name" value="SLL0310 PROTEIN"/>
    <property type="match status" value="1"/>
</dbReference>
<organism evidence="2 3">
    <name type="scientific">Methanoculleus taiwanensis</name>
    <dbReference type="NCBI Taxonomy" id="1550565"/>
    <lineage>
        <taxon>Archaea</taxon>
        <taxon>Methanobacteriati</taxon>
        <taxon>Methanobacteriota</taxon>
        <taxon>Stenosarchaea group</taxon>
        <taxon>Methanomicrobia</taxon>
        <taxon>Methanomicrobiales</taxon>
        <taxon>Methanomicrobiaceae</taxon>
        <taxon>Methanoculleus</taxon>
    </lineage>
</organism>
<dbReference type="RefSeq" id="WP_128694373.1">
    <property type="nucleotide sequence ID" value="NZ_LHQS01000003.1"/>
</dbReference>
<evidence type="ECO:0000313" key="3">
    <source>
        <dbReference type="Proteomes" id="UP000290932"/>
    </source>
</evidence>
<dbReference type="Pfam" id="PF18014">
    <property type="entry name" value="Acetyltransf_18"/>
    <property type="match status" value="1"/>
</dbReference>
<dbReference type="AlphaFoldDB" id="A0A498H043"/>
<dbReference type="Proteomes" id="UP000290932">
    <property type="component" value="Unassembled WGS sequence"/>
</dbReference>